<dbReference type="Pfam" id="PF13193">
    <property type="entry name" value="AMP-binding_C"/>
    <property type="match status" value="1"/>
</dbReference>
<dbReference type="NCBIfam" id="NF001208">
    <property type="entry name" value="PRK00174.1"/>
    <property type="match status" value="1"/>
</dbReference>
<keyword evidence="5" id="KW-0007">Acetylation</keyword>
<dbReference type="OrthoDB" id="9803968at2"/>
<proteinExistence type="inferred from homology"/>
<dbReference type="PANTHER" id="PTHR24095">
    <property type="entry name" value="ACETYL-COENZYME A SYNTHETASE"/>
    <property type="match status" value="1"/>
</dbReference>
<dbReference type="STRING" id="452.Lspi_2080"/>
<dbReference type="Gene3D" id="3.40.50.12780">
    <property type="entry name" value="N-terminal domain of ligase-like"/>
    <property type="match status" value="1"/>
</dbReference>
<dbReference type="GO" id="GO:0003987">
    <property type="term" value="F:acetate-CoA ligase activity"/>
    <property type="evidence" value="ECO:0007669"/>
    <property type="project" value="UniProtKB-UniRule"/>
</dbReference>
<feature type="domain" description="Acetyl-coenzyme A synthetase N-terminal" evidence="9">
    <location>
        <begin position="12"/>
        <end position="57"/>
    </location>
</feature>
<sequence length="616" mass="68753">MNNPQYRIPGSLEQFWSEQAQKIVDWHQPWQQVFTGDLHEGRIQWFSGGKLNISVNCIDRHLPDKAEQAAIIWEGDEENQHRIVTFAELYDEVNRMANVFKALGVKKGDTVGIYLPMIPEAAIAMLACARIGAVHTVVFAGFSATALHQRLQAAQCKLLITADSYQRGGKQFHLKTQADEATQSTGIKTLLIKNSETPAPFNPEKDYWWHQLKQEAGTDCEPEIMDAEDPLFILYTSGSTGQPKGLLHTTGGYIVQVAFSHRHIFNCTSKEVFWCTADVGWITGHSYVVYGPLCNGITTLMHAGVPNWPDPSRCWKIIDKHQVSVFYTAPTAIRALKRAGDEWLTTTDRQSLRLLGTVGEPINPEVWNWYKKEAGKDRCPIVDTWWQTETGAIMICPQTFDREKPGAACQPLPGIYPVLLDESGQEIMGPDHGILAIKYPWPAMARTIAGDHARYRQNYLAHGYYITGDGARRDEEGDYWITGRIDDVLNVSGHRLGTAEIESAIVAHPHVAEAAVIGVPHPVKGQGIHVFVSLKHGFQPDRQLHDELLTQVKNTIGAIAKPDVIQWVTDLPKTRSGKIMRRILRKIAGENVSDMAELGDLSTLANPQAVDELIKP</sequence>
<dbReference type="Pfam" id="PF16177">
    <property type="entry name" value="ACAS_N"/>
    <property type="match status" value="1"/>
</dbReference>
<evidence type="ECO:0000313" key="11">
    <source>
        <dbReference type="Proteomes" id="UP000054877"/>
    </source>
</evidence>
<dbReference type="NCBIfam" id="TIGR02188">
    <property type="entry name" value="Ac_CoA_lig_AcsA"/>
    <property type="match status" value="1"/>
</dbReference>
<dbReference type="InterPro" id="IPR032387">
    <property type="entry name" value="ACAS_N"/>
</dbReference>
<evidence type="ECO:0000313" key="10">
    <source>
        <dbReference type="EMBL" id="KTD62230.1"/>
    </source>
</evidence>
<organism evidence="10 11">
    <name type="scientific">Legionella spiritensis</name>
    <dbReference type="NCBI Taxonomy" id="452"/>
    <lineage>
        <taxon>Bacteria</taxon>
        <taxon>Pseudomonadati</taxon>
        <taxon>Pseudomonadota</taxon>
        <taxon>Gammaproteobacteria</taxon>
        <taxon>Legionellales</taxon>
        <taxon>Legionellaceae</taxon>
        <taxon>Legionella</taxon>
    </lineage>
</organism>
<name>A0A0W0Z0F5_LEGSP</name>
<evidence type="ECO:0000259" key="8">
    <source>
        <dbReference type="Pfam" id="PF13193"/>
    </source>
</evidence>
<evidence type="ECO:0000259" key="9">
    <source>
        <dbReference type="Pfam" id="PF16177"/>
    </source>
</evidence>
<evidence type="ECO:0000256" key="5">
    <source>
        <dbReference type="ARBA" id="ARBA00022990"/>
    </source>
</evidence>
<dbReference type="EC" id="6.2.1.1" evidence="6"/>
<evidence type="ECO:0000259" key="7">
    <source>
        <dbReference type="Pfam" id="PF00501"/>
    </source>
</evidence>
<dbReference type="Gene3D" id="3.30.300.30">
    <property type="match status" value="1"/>
</dbReference>
<dbReference type="GO" id="GO:0019427">
    <property type="term" value="P:acetyl-CoA biosynthetic process from acetate"/>
    <property type="evidence" value="ECO:0007669"/>
    <property type="project" value="UniProtKB-UniRule"/>
</dbReference>
<dbReference type="InterPro" id="IPR042099">
    <property type="entry name" value="ANL_N_sf"/>
</dbReference>
<evidence type="ECO:0000256" key="2">
    <source>
        <dbReference type="ARBA" id="ARBA00022598"/>
    </source>
</evidence>
<reference evidence="10 11" key="1">
    <citation type="submission" date="2015-11" db="EMBL/GenBank/DDBJ databases">
        <title>Genomic analysis of 38 Legionella species identifies large and diverse effector repertoires.</title>
        <authorList>
            <person name="Burstein D."/>
            <person name="Amaro F."/>
            <person name="Zusman T."/>
            <person name="Lifshitz Z."/>
            <person name="Cohen O."/>
            <person name="Gilbert J.A."/>
            <person name="Pupko T."/>
            <person name="Shuman H.A."/>
            <person name="Segal G."/>
        </authorList>
    </citation>
    <scope>NUCLEOTIDE SEQUENCE [LARGE SCALE GENOMIC DNA]</scope>
    <source>
        <strain evidence="10 11">Mt.St.Helens-9</strain>
    </source>
</reference>
<dbReference type="InterPro" id="IPR000873">
    <property type="entry name" value="AMP-dep_synth/lig_dom"/>
</dbReference>
<evidence type="ECO:0000256" key="3">
    <source>
        <dbReference type="ARBA" id="ARBA00022741"/>
    </source>
</evidence>
<protein>
    <recommendedName>
        <fullName evidence="6">Acetate--CoA ligase</fullName>
        <ecNumber evidence="6">6.2.1.1</ecNumber>
    </recommendedName>
</protein>
<dbReference type="SUPFAM" id="SSF56801">
    <property type="entry name" value="Acetyl-CoA synthetase-like"/>
    <property type="match status" value="1"/>
</dbReference>
<evidence type="ECO:0000256" key="1">
    <source>
        <dbReference type="ARBA" id="ARBA00006432"/>
    </source>
</evidence>
<dbReference type="CDD" id="cd05966">
    <property type="entry name" value="ACS"/>
    <property type="match status" value="1"/>
</dbReference>
<dbReference type="PROSITE" id="PS00455">
    <property type="entry name" value="AMP_BINDING"/>
    <property type="match status" value="1"/>
</dbReference>
<comment type="caution">
    <text evidence="10">The sequence shown here is derived from an EMBL/GenBank/DDBJ whole genome shotgun (WGS) entry which is preliminary data.</text>
</comment>
<dbReference type="InterPro" id="IPR011904">
    <property type="entry name" value="Ac_CoA_lig"/>
</dbReference>
<feature type="domain" description="AMP-binding enzyme C-terminal" evidence="8">
    <location>
        <begin position="500"/>
        <end position="578"/>
    </location>
</feature>
<dbReference type="GO" id="GO:0016208">
    <property type="term" value="F:AMP binding"/>
    <property type="evidence" value="ECO:0007669"/>
    <property type="project" value="InterPro"/>
</dbReference>
<dbReference type="InterPro" id="IPR045851">
    <property type="entry name" value="AMP-bd_C_sf"/>
</dbReference>
<dbReference type="PATRIC" id="fig|452.5.peg.2289"/>
<dbReference type="EMBL" id="LNYX01000030">
    <property type="protein sequence ID" value="KTD62230.1"/>
    <property type="molecule type" value="Genomic_DNA"/>
</dbReference>
<keyword evidence="4" id="KW-0067">ATP-binding</keyword>
<dbReference type="InterPro" id="IPR025110">
    <property type="entry name" value="AMP-bd_C"/>
</dbReference>
<dbReference type="GO" id="GO:0005524">
    <property type="term" value="F:ATP binding"/>
    <property type="evidence" value="ECO:0007669"/>
    <property type="project" value="UniProtKB-KW"/>
</dbReference>
<dbReference type="Proteomes" id="UP000054877">
    <property type="component" value="Unassembled WGS sequence"/>
</dbReference>
<evidence type="ECO:0000256" key="6">
    <source>
        <dbReference type="NCBIfam" id="TIGR02188"/>
    </source>
</evidence>
<dbReference type="Pfam" id="PF00501">
    <property type="entry name" value="AMP-binding"/>
    <property type="match status" value="1"/>
</dbReference>
<dbReference type="AlphaFoldDB" id="A0A0W0Z0F5"/>
<comment type="similarity">
    <text evidence="1">Belongs to the ATP-dependent AMP-binding enzyme family.</text>
</comment>
<accession>A0A0W0Z0F5</accession>
<dbReference type="FunFam" id="3.40.50.12780:FF:000001">
    <property type="entry name" value="Acetyl-coenzyme A synthetase"/>
    <property type="match status" value="1"/>
</dbReference>
<feature type="domain" description="AMP-dependent synthetase/ligase" evidence="7">
    <location>
        <begin position="65"/>
        <end position="440"/>
    </location>
</feature>
<keyword evidence="2" id="KW-0436">Ligase</keyword>
<dbReference type="FunFam" id="3.30.300.30:FF:000004">
    <property type="entry name" value="Acetyl-coenzyme A synthetase"/>
    <property type="match status" value="1"/>
</dbReference>
<keyword evidence="11" id="KW-1185">Reference proteome</keyword>
<keyword evidence="3" id="KW-0547">Nucleotide-binding</keyword>
<dbReference type="PANTHER" id="PTHR24095:SF14">
    <property type="entry name" value="ACETYL-COENZYME A SYNTHETASE 1"/>
    <property type="match status" value="1"/>
</dbReference>
<evidence type="ECO:0000256" key="4">
    <source>
        <dbReference type="ARBA" id="ARBA00022840"/>
    </source>
</evidence>
<gene>
    <name evidence="10" type="primary">acsB</name>
    <name evidence="10" type="ORF">Lspi_2080</name>
</gene>
<dbReference type="InterPro" id="IPR020845">
    <property type="entry name" value="AMP-binding_CS"/>
</dbReference>
<dbReference type="RefSeq" id="WP_058483992.1">
    <property type="nucleotide sequence ID" value="NZ_CAAAII010000004.1"/>
</dbReference>